<accession>G4YI90</accession>
<name>G4YI90_PHYSP</name>
<reference evidence="4 5" key="1">
    <citation type="journal article" date="2006" name="Science">
        <title>Phytophthora genome sequences uncover evolutionary origins and mechanisms of pathogenesis.</title>
        <authorList>
            <person name="Tyler B.M."/>
            <person name="Tripathy S."/>
            <person name="Zhang X."/>
            <person name="Dehal P."/>
            <person name="Jiang R.H."/>
            <person name="Aerts A."/>
            <person name="Arredondo F.D."/>
            <person name="Baxter L."/>
            <person name="Bensasson D."/>
            <person name="Beynon J.L."/>
            <person name="Chapman J."/>
            <person name="Damasceno C.M."/>
            <person name="Dorrance A.E."/>
            <person name="Dou D."/>
            <person name="Dickerman A.W."/>
            <person name="Dubchak I.L."/>
            <person name="Garbelotto M."/>
            <person name="Gijzen M."/>
            <person name="Gordon S.G."/>
            <person name="Govers F."/>
            <person name="Grunwald N.J."/>
            <person name="Huang W."/>
            <person name="Ivors K.L."/>
            <person name="Jones R.W."/>
            <person name="Kamoun S."/>
            <person name="Krampis K."/>
            <person name="Lamour K.H."/>
            <person name="Lee M.K."/>
            <person name="McDonald W.H."/>
            <person name="Medina M."/>
            <person name="Meijer H.J."/>
            <person name="Nordberg E.K."/>
            <person name="Maclean D.J."/>
            <person name="Ospina-Giraldo M.D."/>
            <person name="Morris P.F."/>
            <person name="Phuntumart V."/>
            <person name="Putnam N.H."/>
            <person name="Rash S."/>
            <person name="Rose J.K."/>
            <person name="Sakihama Y."/>
            <person name="Salamov A.A."/>
            <person name="Savidor A."/>
            <person name="Scheuring C.F."/>
            <person name="Smith B.M."/>
            <person name="Sobral B.W."/>
            <person name="Terry A."/>
            <person name="Torto-Alalibo T.A."/>
            <person name="Win J."/>
            <person name="Xu Z."/>
            <person name="Zhang H."/>
            <person name="Grigoriev I.V."/>
            <person name="Rokhsar D.S."/>
            <person name="Boore J.L."/>
        </authorList>
    </citation>
    <scope>NUCLEOTIDE SEQUENCE [LARGE SCALE GENOMIC DNA]</scope>
    <source>
        <strain evidence="4 5">P6497</strain>
    </source>
</reference>
<evidence type="ECO:0000259" key="3">
    <source>
        <dbReference type="PROSITE" id="PS50892"/>
    </source>
</evidence>
<dbReference type="KEGG" id="psoj:PHYSODRAFT_321280"/>
<dbReference type="SMR" id="G4YI90"/>
<dbReference type="CDD" id="cd15873">
    <property type="entry name" value="R-SNARE_STXBP5_6"/>
    <property type="match status" value="1"/>
</dbReference>
<dbReference type="PANTHER" id="PTHR45786">
    <property type="entry name" value="DNA BINDING PROTEIN-LIKE"/>
    <property type="match status" value="1"/>
</dbReference>
<evidence type="ECO:0000256" key="2">
    <source>
        <dbReference type="SAM" id="Coils"/>
    </source>
</evidence>
<dbReference type="Proteomes" id="UP000002640">
    <property type="component" value="Unassembled WGS sequence"/>
</dbReference>
<organism evidence="4 5">
    <name type="scientific">Phytophthora sojae (strain P6497)</name>
    <name type="common">Soybean stem and root rot agent</name>
    <name type="synonym">Phytophthora megasperma f. sp. glycines</name>
    <dbReference type="NCBI Taxonomy" id="1094619"/>
    <lineage>
        <taxon>Eukaryota</taxon>
        <taxon>Sar</taxon>
        <taxon>Stramenopiles</taxon>
        <taxon>Oomycota</taxon>
        <taxon>Peronosporomycetes</taxon>
        <taxon>Peronosporales</taxon>
        <taxon>Peronosporaceae</taxon>
        <taxon>Phytophthora</taxon>
    </lineage>
</organism>
<evidence type="ECO:0000313" key="5">
    <source>
        <dbReference type="Proteomes" id="UP000002640"/>
    </source>
</evidence>
<dbReference type="InterPro" id="IPR042855">
    <property type="entry name" value="V_SNARE_CC"/>
</dbReference>
<dbReference type="PROSITE" id="PS50892">
    <property type="entry name" value="V_SNARE"/>
    <property type="match status" value="1"/>
</dbReference>
<keyword evidence="1 2" id="KW-0175">Coiled coil</keyword>
<dbReference type="InterPro" id="IPR025476">
    <property type="entry name" value="Helitron_helicase-like"/>
</dbReference>
<dbReference type="PANTHER" id="PTHR45786:SF74">
    <property type="entry name" value="ATP-DEPENDENT DNA HELICASE"/>
    <property type="match status" value="1"/>
</dbReference>
<evidence type="ECO:0000256" key="1">
    <source>
        <dbReference type="PROSITE-ProRule" id="PRU00290"/>
    </source>
</evidence>
<sequence>MAVQLRSGKTCMTPTVAQEVHRAQQRTKKITAKGTHDSAIIVETAHFYTTHIQALQQQQSDLASELQAAEDAYADLSKNYEQLNAIENASTCCLDGRFGLAPPNDPPAFLKKFVSTPASLRHIRAYNNVFAFTSMGASIGENVAVDNNYANGRQGVYTFRVQGGERYMRKQYYDSMAIVREIGKPDLSITITCNPDWPEIKAAMLQNQRGAERPDLVARAFKLKLEAIKDDIIRNEVFGKCLRSNNKTIEDFRGLPKLADFSDLHPADATTNRLIEAELSYDQAEMEALRDQADRLNDGQRNVYDKVVSAVQLENGDEKLFFLDGPGERHRQDGDRLNATKDALIQAQQRLAGRGEKLNYLGLKTEQMKKTSEDFYQTMKAFNEKNANKKWYEI</sequence>
<dbReference type="Gene3D" id="1.20.5.110">
    <property type="match status" value="1"/>
</dbReference>
<dbReference type="SUPFAM" id="SSF58038">
    <property type="entry name" value="SNARE fusion complex"/>
    <property type="match status" value="1"/>
</dbReference>
<dbReference type="InParanoid" id="G4YI90"/>
<dbReference type="Pfam" id="PF14214">
    <property type="entry name" value="Helitron_like_N"/>
    <property type="match status" value="1"/>
</dbReference>
<dbReference type="RefSeq" id="XP_009514748.1">
    <property type="nucleotide sequence ID" value="XM_009516453.1"/>
</dbReference>
<protein>
    <recommendedName>
        <fullName evidence="3">V-SNARE coiled-coil homology domain-containing protein</fullName>
    </recommendedName>
</protein>
<feature type="domain" description="V-SNARE coiled-coil homology" evidence="3">
    <location>
        <begin position="329"/>
        <end position="393"/>
    </location>
</feature>
<keyword evidence="5" id="KW-1185">Reference proteome</keyword>
<dbReference type="GeneID" id="20644608"/>
<evidence type="ECO:0000313" key="4">
    <source>
        <dbReference type="EMBL" id="EGZ27473.1"/>
    </source>
</evidence>
<dbReference type="STRING" id="1094619.G4YI90"/>
<gene>
    <name evidence="4" type="ORF">PHYSODRAFT_321280</name>
</gene>
<proteinExistence type="predicted"/>
<dbReference type="AlphaFoldDB" id="G4YI90"/>
<feature type="coiled-coil region" evidence="2">
    <location>
        <begin position="52"/>
        <end position="86"/>
    </location>
</feature>
<dbReference type="EMBL" id="JH159151">
    <property type="protein sequence ID" value="EGZ27473.1"/>
    <property type="molecule type" value="Genomic_DNA"/>
</dbReference>